<dbReference type="InterPro" id="IPR003660">
    <property type="entry name" value="HAMP_dom"/>
</dbReference>
<dbReference type="Pfam" id="PF02518">
    <property type="entry name" value="HATPase_c"/>
    <property type="match status" value="1"/>
</dbReference>
<dbReference type="AlphaFoldDB" id="A0A1H6NG76"/>
<sequence>MPPKPRFYLPRLTKLSTHSRLNALCALIALLLLAVQYAFFAANPAVTLVICVGVVALALLLRRALKPLMLEIQALNLHAQNLQDGSFNTSANQLKIYELSSLANSLNTMSAQLRAERATLYQRELLLDTVLQSSPTALLLTDASDTVLMSNPAARLLLNGGKAFDGSKLFAVTGMQPELAVALQNRQQGLIRLENTEQTVWHLSVSQFQLNQKQHWLYLLKPLTREIQREELNAWKKLLRVIGHELNNTLAPLSSLAFSGGQLAQQQHNAALGQLFDTISERCQQLNHFVQAYIQFAKLPPPQCSSINWPRLINQLQDQYEFELQGELPDSSWQADPQQLTQLMLNLLKNAHESGSNPEHISLRIKQTPDKLLLILQDGGGGMTEEVLQHALVPFYTSKPQGSGIGLTLCRDIAEAHGGSISLRNQPPGLEVTVQLPRQTPMAL</sequence>
<dbReference type="InterPro" id="IPR003661">
    <property type="entry name" value="HisK_dim/P_dom"/>
</dbReference>
<dbReference type="Gene3D" id="3.30.565.10">
    <property type="entry name" value="Histidine kinase-like ATPase, C-terminal domain"/>
    <property type="match status" value="1"/>
</dbReference>
<dbReference type="SUPFAM" id="SSF55874">
    <property type="entry name" value="ATPase domain of HSP90 chaperone/DNA topoisomerase II/histidine kinase"/>
    <property type="match status" value="1"/>
</dbReference>
<evidence type="ECO:0000256" key="1">
    <source>
        <dbReference type="ARBA" id="ARBA00000085"/>
    </source>
</evidence>
<reference evidence="11" key="1">
    <citation type="submission" date="2016-10" db="EMBL/GenBank/DDBJ databases">
        <authorList>
            <person name="Varghese N."/>
            <person name="Submissions S."/>
        </authorList>
    </citation>
    <scope>NUCLEOTIDE SEQUENCE [LARGE SCALE GENOMIC DNA]</scope>
    <source>
        <strain evidence="11">DSM 17616</strain>
    </source>
</reference>
<dbReference type="GO" id="GO:0016020">
    <property type="term" value="C:membrane"/>
    <property type="evidence" value="ECO:0007669"/>
    <property type="project" value="UniProtKB-SubCell"/>
</dbReference>
<dbReference type="PANTHER" id="PTHR43065">
    <property type="entry name" value="SENSOR HISTIDINE KINASE"/>
    <property type="match status" value="1"/>
</dbReference>
<dbReference type="InterPro" id="IPR003594">
    <property type="entry name" value="HATPase_dom"/>
</dbReference>
<organism evidence="10 11">
    <name type="scientific">Rheinheimera pacifica</name>
    <dbReference type="NCBI Taxonomy" id="173990"/>
    <lineage>
        <taxon>Bacteria</taxon>
        <taxon>Pseudomonadati</taxon>
        <taxon>Pseudomonadota</taxon>
        <taxon>Gammaproteobacteria</taxon>
        <taxon>Chromatiales</taxon>
        <taxon>Chromatiaceae</taxon>
        <taxon>Rheinheimera</taxon>
    </lineage>
</organism>
<dbReference type="CDD" id="cd00082">
    <property type="entry name" value="HisKA"/>
    <property type="match status" value="1"/>
</dbReference>
<dbReference type="PROSITE" id="PS50109">
    <property type="entry name" value="HIS_KIN"/>
    <property type="match status" value="1"/>
</dbReference>
<dbReference type="RefSeq" id="WP_218141410.1">
    <property type="nucleotide sequence ID" value="NZ_FNXF01000022.1"/>
</dbReference>
<comment type="catalytic activity">
    <reaction evidence="1">
        <text>ATP + protein L-histidine = ADP + protein N-phospho-L-histidine.</text>
        <dbReference type="EC" id="2.7.13.3"/>
    </reaction>
</comment>
<dbReference type="PROSITE" id="PS50885">
    <property type="entry name" value="HAMP"/>
    <property type="match status" value="1"/>
</dbReference>
<evidence type="ECO:0000256" key="5">
    <source>
        <dbReference type="ARBA" id="ARBA00022679"/>
    </source>
</evidence>
<dbReference type="GO" id="GO:0000155">
    <property type="term" value="F:phosphorelay sensor kinase activity"/>
    <property type="evidence" value="ECO:0007669"/>
    <property type="project" value="InterPro"/>
</dbReference>
<evidence type="ECO:0000256" key="4">
    <source>
        <dbReference type="ARBA" id="ARBA00022553"/>
    </source>
</evidence>
<evidence type="ECO:0000256" key="6">
    <source>
        <dbReference type="ARBA" id="ARBA00022777"/>
    </source>
</evidence>
<dbReference type="InterPro" id="IPR036890">
    <property type="entry name" value="HATPase_C_sf"/>
</dbReference>
<keyword evidence="5" id="KW-0808">Transferase</keyword>
<evidence type="ECO:0000259" key="8">
    <source>
        <dbReference type="PROSITE" id="PS50109"/>
    </source>
</evidence>
<keyword evidence="7" id="KW-0472">Membrane</keyword>
<proteinExistence type="predicted"/>
<protein>
    <recommendedName>
        <fullName evidence="3">histidine kinase</fullName>
        <ecNumber evidence="3">2.7.13.3</ecNumber>
    </recommendedName>
</protein>
<gene>
    <name evidence="10" type="ORF">SAMN05660691_03878</name>
</gene>
<feature type="transmembrane region" description="Helical" evidence="7">
    <location>
        <begin position="21"/>
        <end position="39"/>
    </location>
</feature>
<dbReference type="Proteomes" id="UP000199371">
    <property type="component" value="Unassembled WGS sequence"/>
</dbReference>
<dbReference type="Gene3D" id="1.10.287.130">
    <property type="match status" value="1"/>
</dbReference>
<dbReference type="InterPro" id="IPR005467">
    <property type="entry name" value="His_kinase_dom"/>
</dbReference>
<dbReference type="InterPro" id="IPR004358">
    <property type="entry name" value="Sig_transdc_His_kin-like_C"/>
</dbReference>
<dbReference type="PRINTS" id="PR00344">
    <property type="entry name" value="BCTRLSENSOR"/>
</dbReference>
<keyword evidence="11" id="KW-1185">Reference proteome</keyword>
<evidence type="ECO:0000256" key="3">
    <source>
        <dbReference type="ARBA" id="ARBA00012438"/>
    </source>
</evidence>
<dbReference type="SMART" id="SM00387">
    <property type="entry name" value="HATPase_c"/>
    <property type="match status" value="1"/>
</dbReference>
<feature type="domain" description="HAMP" evidence="9">
    <location>
        <begin position="66"/>
        <end position="118"/>
    </location>
</feature>
<dbReference type="STRING" id="173990.SAMN05660691_03878"/>
<name>A0A1H6NG76_9GAMM</name>
<dbReference type="EMBL" id="FNXF01000022">
    <property type="protein sequence ID" value="SEI11882.1"/>
    <property type="molecule type" value="Genomic_DNA"/>
</dbReference>
<keyword evidence="7" id="KW-1133">Transmembrane helix</keyword>
<accession>A0A1H6NG76</accession>
<feature type="transmembrane region" description="Helical" evidence="7">
    <location>
        <begin position="45"/>
        <end position="61"/>
    </location>
</feature>
<keyword evidence="4" id="KW-0597">Phosphoprotein</keyword>
<evidence type="ECO:0000313" key="10">
    <source>
        <dbReference type="EMBL" id="SEI11882.1"/>
    </source>
</evidence>
<comment type="subcellular location">
    <subcellularLocation>
        <location evidence="2">Membrane</location>
    </subcellularLocation>
</comment>
<evidence type="ECO:0000256" key="7">
    <source>
        <dbReference type="SAM" id="Phobius"/>
    </source>
</evidence>
<evidence type="ECO:0000313" key="11">
    <source>
        <dbReference type="Proteomes" id="UP000199371"/>
    </source>
</evidence>
<keyword evidence="7" id="KW-0812">Transmembrane</keyword>
<keyword evidence="6 10" id="KW-0418">Kinase</keyword>
<evidence type="ECO:0000259" key="9">
    <source>
        <dbReference type="PROSITE" id="PS50885"/>
    </source>
</evidence>
<dbReference type="PANTHER" id="PTHR43065:SF51">
    <property type="entry name" value="HISTIDINE KINASE"/>
    <property type="match status" value="1"/>
</dbReference>
<evidence type="ECO:0000256" key="2">
    <source>
        <dbReference type="ARBA" id="ARBA00004370"/>
    </source>
</evidence>
<feature type="domain" description="Histidine kinase" evidence="8">
    <location>
        <begin position="241"/>
        <end position="440"/>
    </location>
</feature>
<dbReference type="EC" id="2.7.13.3" evidence="3"/>